<dbReference type="EMBL" id="SRMA01027190">
    <property type="protein sequence ID" value="TRY58490.1"/>
    <property type="molecule type" value="Genomic_DNA"/>
</dbReference>
<evidence type="ECO:0000256" key="14">
    <source>
        <dbReference type="ARBA" id="ARBA00039334"/>
    </source>
</evidence>
<keyword evidence="10" id="KW-1015">Disulfide bond</keyword>
<name>A0A553MZ86_9TELE</name>
<organism evidence="18 19">
    <name type="scientific">Danionella cerebrum</name>
    <dbReference type="NCBI Taxonomy" id="2873325"/>
    <lineage>
        <taxon>Eukaryota</taxon>
        <taxon>Metazoa</taxon>
        <taxon>Chordata</taxon>
        <taxon>Craniata</taxon>
        <taxon>Vertebrata</taxon>
        <taxon>Euteleostomi</taxon>
        <taxon>Actinopterygii</taxon>
        <taxon>Neopterygii</taxon>
        <taxon>Teleostei</taxon>
        <taxon>Ostariophysi</taxon>
        <taxon>Cypriniformes</taxon>
        <taxon>Danionidae</taxon>
        <taxon>Danioninae</taxon>
        <taxon>Danionella</taxon>
    </lineage>
</organism>
<dbReference type="Gene3D" id="3.40.630.10">
    <property type="entry name" value="Zn peptidases"/>
    <property type="match status" value="1"/>
</dbReference>
<dbReference type="EC" id="3.4.17.2" evidence="13"/>
<evidence type="ECO:0000256" key="8">
    <source>
        <dbReference type="ARBA" id="ARBA00022833"/>
    </source>
</evidence>
<dbReference type="PRINTS" id="PR00765">
    <property type="entry name" value="CRBOXYPTASEA"/>
</dbReference>
<dbReference type="FunFam" id="3.40.630.10:FF:000084">
    <property type="entry name" value="Carboxypeptidase B2"/>
    <property type="match status" value="1"/>
</dbReference>
<dbReference type="PANTHER" id="PTHR11705:SF20">
    <property type="entry name" value="CARBOXYPEPTIDASE B"/>
    <property type="match status" value="1"/>
</dbReference>
<evidence type="ECO:0000256" key="6">
    <source>
        <dbReference type="ARBA" id="ARBA00022729"/>
    </source>
</evidence>
<evidence type="ECO:0000313" key="19">
    <source>
        <dbReference type="Proteomes" id="UP000316079"/>
    </source>
</evidence>
<dbReference type="STRING" id="623744.A0A553MZ86"/>
<dbReference type="FunFam" id="3.30.70.340:FF:000002">
    <property type="entry name" value="Carboxypeptidase A"/>
    <property type="match status" value="1"/>
</dbReference>
<feature type="signal peptide" evidence="16">
    <location>
        <begin position="1"/>
        <end position="15"/>
    </location>
</feature>
<evidence type="ECO:0000256" key="11">
    <source>
        <dbReference type="ARBA" id="ARBA00036114"/>
    </source>
</evidence>
<keyword evidence="3" id="KW-0121">Carboxypeptidase</keyword>
<dbReference type="Pfam" id="PF02244">
    <property type="entry name" value="Propep_M14"/>
    <property type="match status" value="1"/>
</dbReference>
<dbReference type="GO" id="GO:0005615">
    <property type="term" value="C:extracellular space"/>
    <property type="evidence" value="ECO:0007669"/>
    <property type="project" value="TreeGrafter"/>
</dbReference>
<dbReference type="SUPFAM" id="SSF54897">
    <property type="entry name" value="Protease propeptides/inhibitors"/>
    <property type="match status" value="1"/>
</dbReference>
<dbReference type="OrthoDB" id="8941855at2759"/>
<comment type="caution">
    <text evidence="15">Lacks conserved residue(s) required for the propagation of feature annotation.</text>
</comment>
<evidence type="ECO:0000256" key="2">
    <source>
        <dbReference type="ARBA" id="ARBA00005988"/>
    </source>
</evidence>
<dbReference type="Pfam" id="PF00246">
    <property type="entry name" value="Peptidase_M14"/>
    <property type="match status" value="1"/>
</dbReference>
<evidence type="ECO:0000256" key="1">
    <source>
        <dbReference type="ARBA" id="ARBA00001947"/>
    </source>
</evidence>
<dbReference type="GO" id="GO:0008270">
    <property type="term" value="F:zinc ion binding"/>
    <property type="evidence" value="ECO:0007669"/>
    <property type="project" value="InterPro"/>
</dbReference>
<proteinExistence type="inferred from homology"/>
<accession>A0A553MZ86</accession>
<comment type="catalytic activity">
    <reaction evidence="11">
        <text>Preferential release of a C-terminal lysine or arginine amino acid.</text>
        <dbReference type="EC" id="3.4.17.2"/>
    </reaction>
</comment>
<dbReference type="PANTHER" id="PTHR11705">
    <property type="entry name" value="PROTEASE FAMILY M14 CARBOXYPEPTIDASE A,B"/>
    <property type="match status" value="1"/>
</dbReference>
<dbReference type="GO" id="GO:0006508">
    <property type="term" value="P:proteolysis"/>
    <property type="evidence" value="ECO:0007669"/>
    <property type="project" value="UniProtKB-KW"/>
</dbReference>
<keyword evidence="9" id="KW-0482">Metalloprotease</keyword>
<evidence type="ECO:0000256" key="5">
    <source>
        <dbReference type="ARBA" id="ARBA00022723"/>
    </source>
</evidence>
<dbReference type="GO" id="GO:0004181">
    <property type="term" value="F:metallocarboxypeptidase activity"/>
    <property type="evidence" value="ECO:0007669"/>
    <property type="project" value="UniProtKB-EC"/>
</dbReference>
<comment type="cofactor">
    <cofactor evidence="1">
        <name>Zn(2+)</name>
        <dbReference type="ChEBI" id="CHEBI:29105"/>
    </cofactor>
</comment>
<dbReference type="AlphaFoldDB" id="A0A553MZ86"/>
<feature type="domain" description="Peptidase M14" evidence="17">
    <location>
        <begin position="116"/>
        <end position="205"/>
    </location>
</feature>
<evidence type="ECO:0000256" key="16">
    <source>
        <dbReference type="SAM" id="SignalP"/>
    </source>
</evidence>
<keyword evidence="8" id="KW-0862">Zinc</keyword>
<feature type="chain" id="PRO_5021778413" description="Carboxypeptidase B" evidence="16">
    <location>
        <begin position="16"/>
        <end position="205"/>
    </location>
</feature>
<dbReference type="Gene3D" id="3.30.70.340">
    <property type="entry name" value="Metallocarboxypeptidase-like"/>
    <property type="match status" value="1"/>
</dbReference>
<evidence type="ECO:0000256" key="13">
    <source>
        <dbReference type="ARBA" id="ARBA00039143"/>
    </source>
</evidence>
<dbReference type="InterPro" id="IPR036990">
    <property type="entry name" value="M14A-like_propep"/>
</dbReference>
<dbReference type="InterPro" id="IPR057246">
    <property type="entry name" value="CARBOXYPEPT_ZN_1"/>
</dbReference>
<evidence type="ECO:0000256" key="7">
    <source>
        <dbReference type="ARBA" id="ARBA00022801"/>
    </source>
</evidence>
<keyword evidence="19" id="KW-1185">Reference proteome</keyword>
<dbReference type="InterPro" id="IPR003146">
    <property type="entry name" value="M14A_act_pep"/>
</dbReference>
<dbReference type="PROSITE" id="PS00132">
    <property type="entry name" value="CARBOXYPEPT_ZN_1"/>
    <property type="match status" value="1"/>
</dbReference>
<evidence type="ECO:0000256" key="15">
    <source>
        <dbReference type="PROSITE-ProRule" id="PRU01379"/>
    </source>
</evidence>
<keyword evidence="7" id="KW-0378">Hydrolase</keyword>
<dbReference type="Proteomes" id="UP000316079">
    <property type="component" value="Unassembled WGS sequence"/>
</dbReference>
<keyword evidence="5" id="KW-0479">Metal-binding</keyword>
<sequence length="205" mass="23652">MKLLILLGLMAVALCEPKSFVGDKVLRLTPENEVQVKIVRQLSQKFKCDFWKPDSAELVSIGMNVDIHVPVAQLSMVFRLLQQSGVKVRVMFENLQEALESQMENKRMALSHNYTKYNNWATISQWIISIGSSNPELISRQVIGSSYEGRPLHLLKIGKKRRFDKPAIFMDCGFHAREWISPAFCQWFVKEVQSIKTTYVFQRIT</sequence>
<protein>
    <recommendedName>
        <fullName evidence="14">Carboxypeptidase B</fullName>
        <ecNumber evidence="13">3.4.17.2</ecNumber>
    </recommendedName>
</protein>
<evidence type="ECO:0000259" key="17">
    <source>
        <dbReference type="PROSITE" id="PS52035"/>
    </source>
</evidence>
<reference evidence="18 19" key="1">
    <citation type="journal article" date="2019" name="Sci. Data">
        <title>Hybrid genome assembly and annotation of Danionella translucida.</title>
        <authorList>
            <person name="Kadobianskyi M."/>
            <person name="Schulze L."/>
            <person name="Schuelke M."/>
            <person name="Judkewitz B."/>
        </authorList>
    </citation>
    <scope>NUCLEOTIDE SEQUENCE [LARGE SCALE GENOMIC DNA]</scope>
    <source>
        <strain evidence="18 19">Bolton</strain>
    </source>
</reference>
<dbReference type="InterPro" id="IPR000834">
    <property type="entry name" value="Peptidase_M14"/>
</dbReference>
<keyword evidence="4" id="KW-0645">Protease</keyword>
<evidence type="ECO:0000313" key="18">
    <source>
        <dbReference type="EMBL" id="TRY58490.1"/>
    </source>
</evidence>
<evidence type="ECO:0000256" key="9">
    <source>
        <dbReference type="ARBA" id="ARBA00023049"/>
    </source>
</evidence>
<comment type="caution">
    <text evidence="18">The sequence shown here is derived from an EMBL/GenBank/DDBJ whole genome shotgun (WGS) entry which is preliminary data.</text>
</comment>
<evidence type="ECO:0000256" key="4">
    <source>
        <dbReference type="ARBA" id="ARBA00022670"/>
    </source>
</evidence>
<comment type="similarity">
    <text evidence="2 15">Belongs to the peptidase M14 family.</text>
</comment>
<evidence type="ECO:0000256" key="10">
    <source>
        <dbReference type="ARBA" id="ARBA00023157"/>
    </source>
</evidence>
<comment type="subcellular location">
    <subcellularLocation>
        <location evidence="12">Zymogen granule lumen</location>
    </subcellularLocation>
</comment>
<gene>
    <name evidence="18" type="ORF">DNTS_004909</name>
</gene>
<keyword evidence="6 16" id="KW-0732">Signal</keyword>
<evidence type="ECO:0000256" key="3">
    <source>
        <dbReference type="ARBA" id="ARBA00022645"/>
    </source>
</evidence>
<dbReference type="PROSITE" id="PS52035">
    <property type="entry name" value="PEPTIDASE_M14"/>
    <property type="match status" value="1"/>
</dbReference>
<dbReference type="SUPFAM" id="SSF53187">
    <property type="entry name" value="Zn-dependent exopeptidases"/>
    <property type="match status" value="1"/>
</dbReference>
<evidence type="ECO:0000256" key="12">
    <source>
        <dbReference type="ARBA" id="ARBA00037795"/>
    </source>
</evidence>